<feature type="compositionally biased region" description="Low complexity" evidence="1">
    <location>
        <begin position="255"/>
        <end position="280"/>
    </location>
</feature>
<dbReference type="EMBL" id="JBGBPQ010000002">
    <property type="protein sequence ID" value="KAL1527947.1"/>
    <property type="molecule type" value="Genomic_DNA"/>
</dbReference>
<feature type="compositionally biased region" description="Low complexity" evidence="1">
    <location>
        <begin position="184"/>
        <end position="207"/>
    </location>
</feature>
<comment type="caution">
    <text evidence="3">The sequence shown here is derived from an EMBL/GenBank/DDBJ whole genome shotgun (WGS) entry which is preliminary data.</text>
</comment>
<evidence type="ECO:0000256" key="1">
    <source>
        <dbReference type="SAM" id="MobiDB-lite"/>
    </source>
</evidence>
<feature type="region of interest" description="Disordered" evidence="1">
    <location>
        <begin position="50"/>
        <end position="98"/>
    </location>
</feature>
<feature type="compositionally biased region" description="Pro residues" evidence="1">
    <location>
        <begin position="164"/>
        <end position="183"/>
    </location>
</feature>
<organism evidence="3 4">
    <name type="scientific">Prymnesium parvum</name>
    <name type="common">Toxic golden alga</name>
    <dbReference type="NCBI Taxonomy" id="97485"/>
    <lineage>
        <taxon>Eukaryota</taxon>
        <taxon>Haptista</taxon>
        <taxon>Haptophyta</taxon>
        <taxon>Prymnesiophyceae</taxon>
        <taxon>Prymnesiales</taxon>
        <taxon>Prymnesiaceae</taxon>
        <taxon>Prymnesium</taxon>
    </lineage>
</organism>
<feature type="region of interest" description="Disordered" evidence="1">
    <location>
        <begin position="1"/>
        <end position="30"/>
    </location>
</feature>
<feature type="region of interest" description="Disordered" evidence="1">
    <location>
        <begin position="124"/>
        <end position="415"/>
    </location>
</feature>
<sequence>MAALLPAASPSPPRRCPLATARAPLPPRPGSRPLPLALLLVWVPSLALAAPTPPPPSAHANNTADPPAPPSCSLPLLPPSRSPPPAPPAEPPPASLPRLPCVPPHAAILLSLLVTRGRSSNLLLPQECHTPDGAHALSAGPRPSLPPSAPPPPSPSVRRLALPGPHPSTLAPPPTKPPLPPPGRRLAPQGPFAPSAPTHAPAATSHAPAPPCAQPSPVLGLHHPPQPSSALGQLHLPRTSGSTPAPSLPPQRPWARSPGRLSSLRSSARATPSGPTAPLLLPGPEPPVGRAASPDYSPLSSPGSSPPLRPTAAAGRARPASRPGCSSDPLDANDWSVDPSPSPALLPHTRLRDGEGDDDPFYDLLDYDDPPRPRRRPLSPSARHDTGAPPSRRQRRRSALESPPADPPFVLPHPLPADHPARWGRFLPPALHTRGGPTLRELIPPHNDLFRPRPGDPPHPQTPADSPSPLLNPFVALPTDFVFHIANLFAALYDDPDPRGHLCLPNYSRAPKLIRQATRGTAADYVFRLALLYHLGLPIPGLDPTDALGDKAISTAQHSPRHSAALTAWHHAALAAHSSACVIREPADHSHYSPGKRPDLYLPQLNLALDIKTASLFTSRTTRSSARLASHTPVVATAEHFYVTAFGDPRLGSAGEYSDALRKGTSINLLLTEVTGARHAHAERFLRLCASAHAARFPHLVDSPATLSFYALHSTLLSVACLRGLGEQLRSRIVSSVSRASLRRRAPAGLCAPAPF</sequence>
<proteinExistence type="predicted"/>
<dbReference type="Proteomes" id="UP001515480">
    <property type="component" value="Unassembled WGS sequence"/>
</dbReference>
<dbReference type="AlphaFoldDB" id="A0AB34K3H9"/>
<feature type="compositionally biased region" description="Pro residues" evidence="1">
    <location>
        <begin position="143"/>
        <end position="155"/>
    </location>
</feature>
<feature type="compositionally biased region" description="Acidic residues" evidence="1">
    <location>
        <begin position="355"/>
        <end position="368"/>
    </location>
</feature>
<accession>A0AB34K3H9</accession>
<feature type="signal peptide" evidence="2">
    <location>
        <begin position="1"/>
        <end position="49"/>
    </location>
</feature>
<feature type="compositionally biased region" description="Pro residues" evidence="1">
    <location>
        <begin position="404"/>
        <end position="415"/>
    </location>
</feature>
<name>A0AB34K3H9_PRYPA</name>
<gene>
    <name evidence="3" type="ORF">AB1Y20_009318</name>
</gene>
<evidence type="ECO:0000313" key="3">
    <source>
        <dbReference type="EMBL" id="KAL1527947.1"/>
    </source>
</evidence>
<feature type="compositionally biased region" description="Low complexity" evidence="1">
    <location>
        <begin position="293"/>
        <end position="303"/>
    </location>
</feature>
<evidence type="ECO:0000256" key="2">
    <source>
        <dbReference type="SAM" id="SignalP"/>
    </source>
</evidence>
<feature type="chain" id="PRO_5044286892" evidence="2">
    <location>
        <begin position="50"/>
        <end position="756"/>
    </location>
</feature>
<keyword evidence="4" id="KW-1185">Reference proteome</keyword>
<feature type="compositionally biased region" description="Pro residues" evidence="1">
    <location>
        <begin position="66"/>
        <end position="98"/>
    </location>
</feature>
<evidence type="ECO:0000313" key="4">
    <source>
        <dbReference type="Proteomes" id="UP001515480"/>
    </source>
</evidence>
<feature type="region of interest" description="Disordered" evidence="1">
    <location>
        <begin position="434"/>
        <end position="467"/>
    </location>
</feature>
<reference evidence="3 4" key="1">
    <citation type="journal article" date="2024" name="Science">
        <title>Giant polyketide synthase enzymes in the biosynthesis of giant marine polyether toxins.</title>
        <authorList>
            <person name="Fallon T.R."/>
            <person name="Shende V.V."/>
            <person name="Wierzbicki I.H."/>
            <person name="Pendleton A.L."/>
            <person name="Watervoot N.F."/>
            <person name="Auber R.P."/>
            <person name="Gonzalez D.J."/>
            <person name="Wisecaver J.H."/>
            <person name="Moore B.S."/>
        </authorList>
    </citation>
    <scope>NUCLEOTIDE SEQUENCE [LARGE SCALE GENOMIC DNA]</scope>
    <source>
        <strain evidence="3 4">12B1</strain>
    </source>
</reference>
<feature type="compositionally biased region" description="Low complexity" evidence="1">
    <location>
        <begin position="310"/>
        <end position="323"/>
    </location>
</feature>
<protein>
    <submittedName>
        <fullName evidence="3">Uncharacterized protein</fullName>
    </submittedName>
</protein>
<keyword evidence="2" id="KW-0732">Signal</keyword>